<keyword evidence="1" id="KW-0175">Coiled coil</keyword>
<keyword evidence="4" id="KW-1185">Reference proteome</keyword>
<evidence type="ECO:0000313" key="4">
    <source>
        <dbReference type="Proteomes" id="UP001150062"/>
    </source>
</evidence>
<feature type="region of interest" description="Disordered" evidence="2">
    <location>
        <begin position="202"/>
        <end position="278"/>
    </location>
</feature>
<feature type="compositionally biased region" description="Basic and acidic residues" evidence="2">
    <location>
        <begin position="202"/>
        <end position="213"/>
    </location>
</feature>
<feature type="region of interest" description="Disordered" evidence="2">
    <location>
        <begin position="100"/>
        <end position="181"/>
    </location>
</feature>
<dbReference type="EMBL" id="JAOAOG010000299">
    <property type="protein sequence ID" value="KAJ6231561.1"/>
    <property type="molecule type" value="Genomic_DNA"/>
</dbReference>
<feature type="coiled-coil region" evidence="1">
    <location>
        <begin position="35"/>
        <end position="76"/>
    </location>
</feature>
<feature type="compositionally biased region" description="Polar residues" evidence="2">
    <location>
        <begin position="139"/>
        <end position="156"/>
    </location>
</feature>
<feature type="compositionally biased region" description="Polar residues" evidence="2">
    <location>
        <begin position="246"/>
        <end position="258"/>
    </location>
</feature>
<organism evidence="3 4">
    <name type="scientific">Anaeramoeba flamelloides</name>
    <dbReference type="NCBI Taxonomy" id="1746091"/>
    <lineage>
        <taxon>Eukaryota</taxon>
        <taxon>Metamonada</taxon>
        <taxon>Anaeramoebidae</taxon>
        <taxon>Anaeramoeba</taxon>
    </lineage>
</organism>
<evidence type="ECO:0000256" key="1">
    <source>
        <dbReference type="SAM" id="Coils"/>
    </source>
</evidence>
<evidence type="ECO:0000313" key="3">
    <source>
        <dbReference type="EMBL" id="KAJ6231561.1"/>
    </source>
</evidence>
<feature type="compositionally biased region" description="Polar residues" evidence="2">
    <location>
        <begin position="108"/>
        <end position="121"/>
    </location>
</feature>
<feature type="compositionally biased region" description="Basic residues" evidence="2">
    <location>
        <begin position="122"/>
        <end position="131"/>
    </location>
</feature>
<dbReference type="Proteomes" id="UP001150062">
    <property type="component" value="Unassembled WGS sequence"/>
</dbReference>
<accession>A0ABQ8XG58</accession>
<proteinExistence type="predicted"/>
<feature type="compositionally biased region" description="Polar residues" evidence="2">
    <location>
        <begin position="267"/>
        <end position="278"/>
    </location>
</feature>
<reference evidence="3" key="1">
    <citation type="submission" date="2022-08" db="EMBL/GenBank/DDBJ databases">
        <title>Novel sulfate-reducing endosymbionts in the free-living metamonad Anaeramoeba.</title>
        <authorList>
            <person name="Jerlstrom-Hultqvist J."/>
            <person name="Cepicka I."/>
            <person name="Gallot-Lavallee L."/>
            <person name="Salas-Leiva D."/>
            <person name="Curtis B.A."/>
            <person name="Zahonova K."/>
            <person name="Pipaliya S."/>
            <person name="Dacks J."/>
            <person name="Roger A.J."/>
        </authorList>
    </citation>
    <scope>NUCLEOTIDE SEQUENCE</scope>
    <source>
        <strain evidence="3">Schooner1</strain>
    </source>
</reference>
<name>A0ABQ8XG58_9EUKA</name>
<comment type="caution">
    <text evidence="3">The sequence shown here is derived from an EMBL/GenBank/DDBJ whole genome shotgun (WGS) entry which is preliminary data.</text>
</comment>
<protein>
    <submittedName>
        <fullName evidence="3">Uncharacterized protein</fullName>
    </submittedName>
</protein>
<feature type="compositionally biased region" description="Basic and acidic residues" evidence="2">
    <location>
        <begin position="162"/>
        <end position="174"/>
    </location>
</feature>
<evidence type="ECO:0000256" key="2">
    <source>
        <dbReference type="SAM" id="MobiDB-lite"/>
    </source>
</evidence>
<sequence>MSTRTPVGIFTEKISELQELYISKNDQLDRALLVNERLETSIKSLTHALEETRSQLKKMGQQNKILESENKNLRYQLKNSQIHNSDLQQFQNAVLEVVNKKSKHSSNHNEQTKNAFGSSRSPKSKHPIRHSSRQDTKGKQSNYKRNEALNTTRVSNTTTESEQERFERFEEMQKKQQNRSAMEEMNQDLLKIQKDFENVFQEKNHQPTKKEKTPFNPKSGFYDRTPKAFTSYRNVYTEPKPRQSIKRSSYTSNSTASNFRHKDLLSRIQTSIKKSSKN</sequence>
<gene>
    <name evidence="3" type="ORF">M0813_05634</name>
</gene>